<dbReference type="InterPro" id="IPR003439">
    <property type="entry name" value="ABC_transporter-like_ATP-bd"/>
</dbReference>
<evidence type="ECO:0000256" key="4">
    <source>
        <dbReference type="ARBA" id="ARBA00022475"/>
    </source>
</evidence>
<dbReference type="CDD" id="cd03257">
    <property type="entry name" value="ABC_NikE_OppD_transporters"/>
    <property type="match status" value="2"/>
</dbReference>
<dbReference type="GO" id="GO:0015833">
    <property type="term" value="P:peptide transport"/>
    <property type="evidence" value="ECO:0007669"/>
    <property type="project" value="InterPro"/>
</dbReference>
<dbReference type="Pfam" id="PF00005">
    <property type="entry name" value="ABC_tran"/>
    <property type="match status" value="3"/>
</dbReference>
<dbReference type="EMBL" id="CP021455">
    <property type="protein sequence ID" value="ARU05356.1"/>
    <property type="molecule type" value="Genomic_DNA"/>
</dbReference>
<evidence type="ECO:0000259" key="9">
    <source>
        <dbReference type="PROSITE" id="PS50893"/>
    </source>
</evidence>
<feature type="region of interest" description="Disordered" evidence="8">
    <location>
        <begin position="75"/>
        <end position="147"/>
    </location>
</feature>
<protein>
    <submittedName>
        <fullName evidence="10">Microcin ABC transporter ATP-binding protein</fullName>
    </submittedName>
</protein>
<feature type="compositionally biased region" description="Basic and acidic residues" evidence="8">
    <location>
        <begin position="135"/>
        <end position="145"/>
    </location>
</feature>
<evidence type="ECO:0000256" key="3">
    <source>
        <dbReference type="ARBA" id="ARBA00022448"/>
    </source>
</evidence>
<dbReference type="InterPro" id="IPR027417">
    <property type="entry name" value="P-loop_NTPase"/>
</dbReference>
<dbReference type="GO" id="GO:0005886">
    <property type="term" value="C:plasma membrane"/>
    <property type="evidence" value="ECO:0007669"/>
    <property type="project" value="UniProtKB-SubCell"/>
</dbReference>
<dbReference type="SUPFAM" id="SSF52540">
    <property type="entry name" value="P-loop containing nucleoside triphosphate hydrolases"/>
    <property type="match status" value="2"/>
</dbReference>
<dbReference type="PROSITE" id="PS00211">
    <property type="entry name" value="ABC_TRANSPORTER_1"/>
    <property type="match status" value="2"/>
</dbReference>
<dbReference type="Pfam" id="PF08352">
    <property type="entry name" value="oligo_HPY"/>
    <property type="match status" value="2"/>
</dbReference>
<comment type="similarity">
    <text evidence="2">Belongs to the ABC transporter superfamily.</text>
</comment>
<dbReference type="GO" id="GO:0016887">
    <property type="term" value="F:ATP hydrolysis activity"/>
    <property type="evidence" value="ECO:0007669"/>
    <property type="project" value="InterPro"/>
</dbReference>
<evidence type="ECO:0000256" key="6">
    <source>
        <dbReference type="ARBA" id="ARBA00022840"/>
    </source>
</evidence>
<accession>A0A1Y0EP42</accession>
<keyword evidence="3" id="KW-0813">Transport</keyword>
<keyword evidence="7" id="KW-0472">Membrane</keyword>
<dbReference type="PANTHER" id="PTHR43297">
    <property type="entry name" value="OLIGOPEPTIDE TRANSPORT ATP-BINDING PROTEIN APPD"/>
    <property type="match status" value="1"/>
</dbReference>
<keyword evidence="5" id="KW-0547">Nucleotide-binding</keyword>
<evidence type="ECO:0000256" key="8">
    <source>
        <dbReference type="SAM" id="MobiDB-lite"/>
    </source>
</evidence>
<dbReference type="KEGG" id="cser:CCO03_12265"/>
<dbReference type="NCBIfam" id="NF008453">
    <property type="entry name" value="PRK11308.1"/>
    <property type="match status" value="3"/>
</dbReference>
<dbReference type="InterPro" id="IPR003593">
    <property type="entry name" value="AAA+_ATPase"/>
</dbReference>
<organism evidence="10 11">
    <name type="scientific">Comamonas serinivorans</name>
    <dbReference type="NCBI Taxonomy" id="1082851"/>
    <lineage>
        <taxon>Bacteria</taxon>
        <taxon>Pseudomonadati</taxon>
        <taxon>Pseudomonadota</taxon>
        <taxon>Betaproteobacteria</taxon>
        <taxon>Burkholderiales</taxon>
        <taxon>Comamonadaceae</taxon>
        <taxon>Comamonas</taxon>
    </lineage>
</organism>
<dbReference type="InterPro" id="IPR050388">
    <property type="entry name" value="ABC_Ni/Peptide_Import"/>
</dbReference>
<keyword evidence="4" id="KW-1003">Cell membrane</keyword>
<dbReference type="PROSITE" id="PS50893">
    <property type="entry name" value="ABC_TRANSPORTER_2"/>
    <property type="match status" value="2"/>
</dbReference>
<feature type="domain" description="ABC transporter" evidence="9">
    <location>
        <begin position="14"/>
        <end position="327"/>
    </location>
</feature>
<evidence type="ECO:0000256" key="7">
    <source>
        <dbReference type="ARBA" id="ARBA00023136"/>
    </source>
</evidence>
<evidence type="ECO:0000256" key="2">
    <source>
        <dbReference type="ARBA" id="ARBA00005417"/>
    </source>
</evidence>
<name>A0A1Y0EP42_9BURK</name>
<evidence type="ECO:0000313" key="11">
    <source>
        <dbReference type="Proteomes" id="UP000196138"/>
    </source>
</evidence>
<evidence type="ECO:0000313" key="10">
    <source>
        <dbReference type="EMBL" id="ARU05356.1"/>
    </source>
</evidence>
<keyword evidence="11" id="KW-1185">Reference proteome</keyword>
<dbReference type="RefSeq" id="WP_087281438.1">
    <property type="nucleotide sequence ID" value="NZ_CP021455.1"/>
</dbReference>
<feature type="domain" description="ABC transporter" evidence="9">
    <location>
        <begin position="349"/>
        <end position="604"/>
    </location>
</feature>
<reference evidence="10 11" key="1">
    <citation type="submission" date="2017-05" db="EMBL/GenBank/DDBJ databases">
        <authorList>
            <person name="Song R."/>
            <person name="Chenine A.L."/>
            <person name="Ruprecht R.M."/>
        </authorList>
    </citation>
    <scope>NUCLEOTIDE SEQUENCE [LARGE SCALE GENOMIC DNA]</scope>
    <source>
        <strain evidence="10 11">DSM 26136</strain>
    </source>
</reference>
<dbReference type="Proteomes" id="UP000196138">
    <property type="component" value="Chromosome"/>
</dbReference>
<evidence type="ECO:0000256" key="5">
    <source>
        <dbReference type="ARBA" id="ARBA00022741"/>
    </source>
</evidence>
<dbReference type="Gene3D" id="3.40.50.300">
    <property type="entry name" value="P-loop containing nucleotide triphosphate hydrolases"/>
    <property type="match status" value="2"/>
</dbReference>
<dbReference type="SMART" id="SM00382">
    <property type="entry name" value="AAA"/>
    <property type="match status" value="2"/>
</dbReference>
<dbReference type="InterPro" id="IPR017871">
    <property type="entry name" value="ABC_transporter-like_CS"/>
</dbReference>
<comment type="subcellular location">
    <subcellularLocation>
        <location evidence="1">Cell inner membrane</location>
        <topology evidence="1">Peripheral membrane protein</topology>
    </subcellularLocation>
</comment>
<gene>
    <name evidence="10" type="ORF">CCO03_12265</name>
</gene>
<dbReference type="AlphaFoldDB" id="A0A1Y0EP42"/>
<dbReference type="PANTHER" id="PTHR43297:SF2">
    <property type="entry name" value="DIPEPTIDE TRANSPORT ATP-BINDING PROTEIN DPPD"/>
    <property type="match status" value="1"/>
</dbReference>
<proteinExistence type="inferred from homology"/>
<keyword evidence="6 10" id="KW-0067">ATP-binding</keyword>
<evidence type="ECO:0000256" key="1">
    <source>
        <dbReference type="ARBA" id="ARBA00004417"/>
    </source>
</evidence>
<sequence length="609" mass="65173">MSPGDSTDPAQPLLQVQNLHVSFGAKAVVKGLSYTLAAGEKLAIVGESGSGKTLSALALLGLAEGAEVSGHAWWTPGTGLGDNAPAGQSPWETPGQGAADPARSAGERGCIAAAAQGHPKQGQPPGGTPGQGAADHARSAGERGGVDLLALPERQLRGIRGDDIAMVFQEPMTALNPLLTVGEQIAEVVQLKRAASRREAWARAVALLQDMGIPEPARRALAYPHQLSGGQRQRAMIAMALACEPRLLLADEPTTALDVNLRLQILQLMARLQAEQGMSLVLITHDLNLVQRFADSVLVMQAGQAVEYGPVDDVFAAPGHDYTRKLLQSRPVRDVLPAQPPQAGDTPLAQARDVRVRYAKPRAGVAGWFRKDWFVAVQDVSFSLPRAQTLGIIGESGSGKSTLAQAVLGLLPSEGELHVAGQAWQRQERANKPLRRLAQVVFQDPFSSLSPRMLVEELVGEGLIVHEPQLDAAARADRVRAVLAEVGLTEDQFPGLLQRYPHEFSGGQRQRLAIARALIAQPDLLVLDEPTSALDVTVQKQVLSLLQRLQKERGLGYILITHDVEVVAAMAHDVLVMKDGKTLEYGTVDEVLKSPKHPYTQALIRESSL</sequence>
<dbReference type="InterPro" id="IPR013563">
    <property type="entry name" value="Oligopep_ABC_C"/>
</dbReference>
<dbReference type="GO" id="GO:0005524">
    <property type="term" value="F:ATP binding"/>
    <property type="evidence" value="ECO:0007669"/>
    <property type="project" value="UniProtKB-KW"/>
</dbReference>
<feature type="compositionally biased region" description="Low complexity" evidence="8">
    <location>
        <begin position="112"/>
        <end position="123"/>
    </location>
</feature>